<comment type="subcellular location">
    <subcellularLocation>
        <location evidence="1">Membrane</location>
        <topology evidence="1">Multi-pass membrane protein</topology>
    </subcellularLocation>
</comment>
<reference evidence="9" key="1">
    <citation type="journal article" date="2020" name="Cell">
        <title>Large-Scale Comparative Analyses of Tick Genomes Elucidate Their Genetic Diversity and Vector Capacities.</title>
        <authorList>
            <consortium name="Tick Genome and Microbiome Consortium (TIGMIC)"/>
            <person name="Jia N."/>
            <person name="Wang J."/>
            <person name="Shi W."/>
            <person name="Du L."/>
            <person name="Sun Y."/>
            <person name="Zhan W."/>
            <person name="Jiang J.F."/>
            <person name="Wang Q."/>
            <person name="Zhang B."/>
            <person name="Ji P."/>
            <person name="Bell-Sakyi L."/>
            <person name="Cui X.M."/>
            <person name="Yuan T.T."/>
            <person name="Jiang B.G."/>
            <person name="Yang W.F."/>
            <person name="Lam T.T."/>
            <person name="Chang Q.C."/>
            <person name="Ding S.J."/>
            <person name="Wang X.J."/>
            <person name="Zhu J.G."/>
            <person name="Ruan X.D."/>
            <person name="Zhao L."/>
            <person name="Wei J.T."/>
            <person name="Ye R.Z."/>
            <person name="Que T.C."/>
            <person name="Du C.H."/>
            <person name="Zhou Y.H."/>
            <person name="Cheng J.X."/>
            <person name="Dai P.F."/>
            <person name="Guo W.B."/>
            <person name="Han X.H."/>
            <person name="Huang E.J."/>
            <person name="Li L.F."/>
            <person name="Wei W."/>
            <person name="Gao Y.C."/>
            <person name="Liu J.Z."/>
            <person name="Shao H.Z."/>
            <person name="Wang X."/>
            <person name="Wang C.C."/>
            <person name="Yang T.C."/>
            <person name="Huo Q.B."/>
            <person name="Li W."/>
            <person name="Chen H.Y."/>
            <person name="Chen S.E."/>
            <person name="Zhou L.G."/>
            <person name="Ni X.B."/>
            <person name="Tian J.H."/>
            <person name="Sheng Y."/>
            <person name="Liu T."/>
            <person name="Pan Y.S."/>
            <person name="Xia L.Y."/>
            <person name="Li J."/>
            <person name="Zhao F."/>
            <person name="Cao W.C."/>
        </authorList>
    </citation>
    <scope>NUCLEOTIDE SEQUENCE</scope>
    <source>
        <strain evidence="9">Rsan-2018</strain>
    </source>
</reference>
<feature type="transmembrane region" description="Helical" evidence="6">
    <location>
        <begin position="745"/>
        <end position="769"/>
    </location>
</feature>
<evidence type="ECO:0000256" key="5">
    <source>
        <dbReference type="SAM" id="MobiDB-lite"/>
    </source>
</evidence>
<evidence type="ECO:0000259" key="7">
    <source>
        <dbReference type="Pfam" id="PF00005"/>
    </source>
</evidence>
<dbReference type="Gene3D" id="3.40.50.300">
    <property type="entry name" value="P-loop containing nucleotide triphosphate hydrolases"/>
    <property type="match status" value="1"/>
</dbReference>
<sequence length="1117" mass="124639">MLPSLCPPVEPFHPAYPRAWFMQLDAILALNGITAQPMMHAVLLQALPVELQHLSAASSSSPQPYDDLCAAVLARYGETYRPLPGTREFRVSPPSTRAVPHGPQPSHDHDLPSPATTPPSSRQATSASIPAPDHPPDEVQEVPAAIGHSNERSVFSTASAHGPSDLPASCTSSPTSTAHDTSDTSGSTTATSPHALEPAVDTDIVTPAVRPPIAEASSAMSNEPAFSTSTLCASCQQELPSSSKSPAADVQAHNQLRPNVRDAATMTENPEDHPPCLPQLDQTAYALPATQAYNPPATPHTRSPSPTKLHSATTVAPSTSLSNMAHPTEISRATSICSARLAARLHSTRQTMEQPQPVMCHHQRRGGWIPRYQKFRAPLTLIWVSGESQRRASSRGAPCMISVNPTQVSEINEAARDRMKNTYLLSAKHLYIILWKNVYVKRLCRHYMATLVEIALIVALLLGIQEDSVTREPLIRRGDTFYQPMHTNAYWNTQRDLAYIREVYYYAAKNQYVNRLTRDAFHRLGIAAVTEVPTERQLFSMHQKAISENDTKPVRSVLLLYSVALNDTQPASLHVSLIAGRLPFDVQVNYRQRLLSQPDGPSAEERFPEMHTLLPIMGALQQRHLEMQAEIVGYKYPLKEVRLQRFPFPAYIEQRDQKNYALVLTRFCMGMLVPFCLFVARVADEKATGIKEMLRLVGVNDWVYWASHYLSSFFMHLIIVTLMLLFLCVKRNEEGRAFIQFSDPLLLFVILMFFCSQCHVHGMFLSLFFANPHSAVAGALLYWTCSCVVPFLFLEHAGGQGYYYIARSDKLYTSIFPGMSLHWSFRVLERFEKFVPHGANWLNFYDRFATPDNVTLAEIVFVGFMFDCFLGVLIWYLDNVISFGPGIPKSYLFPFKMSYWIPTITTAPPPSRTPGEMNNFQNEPMDQPVTINLVRSSKDYDGVVAVDDVCLRIFDNQITVLLGHNGAGKSTLLNMVTGFLPSSSGEVLVNGYDIMTCTRDARRSMGYCAQYNVFFEDLTVEEHVMFFAIVKGVPLNKARQEVFNLLQDTSLYEHRTVLAVNLSPGLQRRLCTALAIVGRPKYSPKAHVQSDSANEAVFLLGQIIATKIIIEMFKVHG</sequence>
<feature type="domain" description="ABC transporter" evidence="7">
    <location>
        <begin position="947"/>
        <end position="1081"/>
    </location>
</feature>
<gene>
    <name evidence="9" type="ORF">HPB52_018408</name>
</gene>
<name>A0A9D4Q7B6_RHISA</name>
<evidence type="ECO:0008006" key="11">
    <source>
        <dbReference type="Google" id="ProtNLM"/>
    </source>
</evidence>
<dbReference type="EMBL" id="JABSTV010001248">
    <property type="protein sequence ID" value="KAH7969470.1"/>
    <property type="molecule type" value="Genomic_DNA"/>
</dbReference>
<keyword evidence="2 6" id="KW-0812">Transmembrane</keyword>
<feature type="transmembrane region" description="Helical" evidence="6">
    <location>
        <begin position="660"/>
        <end position="682"/>
    </location>
</feature>
<dbReference type="Pfam" id="PF12698">
    <property type="entry name" value="ABC2_membrane_3"/>
    <property type="match status" value="1"/>
</dbReference>
<dbReference type="GO" id="GO:0005319">
    <property type="term" value="F:lipid transporter activity"/>
    <property type="evidence" value="ECO:0007669"/>
    <property type="project" value="TreeGrafter"/>
</dbReference>
<dbReference type="Pfam" id="PF00005">
    <property type="entry name" value="ABC_tran"/>
    <property type="match status" value="1"/>
</dbReference>
<dbReference type="InterPro" id="IPR026082">
    <property type="entry name" value="ABCA"/>
</dbReference>
<proteinExistence type="predicted"/>
<feature type="compositionally biased region" description="Low complexity" evidence="5">
    <location>
        <begin position="167"/>
        <end position="193"/>
    </location>
</feature>
<dbReference type="GO" id="GO:0005524">
    <property type="term" value="F:ATP binding"/>
    <property type="evidence" value="ECO:0007669"/>
    <property type="project" value="InterPro"/>
</dbReference>
<dbReference type="SUPFAM" id="SSF52540">
    <property type="entry name" value="P-loop containing nucleoside triphosphate hydrolases"/>
    <property type="match status" value="1"/>
</dbReference>
<feature type="domain" description="ABC-2 type transporter transmembrane" evidence="8">
    <location>
        <begin position="643"/>
        <end position="787"/>
    </location>
</feature>
<feature type="compositionally biased region" description="Polar residues" evidence="5">
    <location>
        <begin position="300"/>
        <end position="322"/>
    </location>
</feature>
<keyword evidence="4 6" id="KW-0472">Membrane</keyword>
<feature type="transmembrane region" description="Helical" evidence="6">
    <location>
        <begin position="702"/>
        <end position="725"/>
    </location>
</feature>
<feature type="compositionally biased region" description="Polar residues" evidence="5">
    <location>
        <begin position="118"/>
        <end position="128"/>
    </location>
</feature>
<reference evidence="9" key="2">
    <citation type="submission" date="2021-09" db="EMBL/GenBank/DDBJ databases">
        <authorList>
            <person name="Jia N."/>
            <person name="Wang J."/>
            <person name="Shi W."/>
            <person name="Du L."/>
            <person name="Sun Y."/>
            <person name="Zhan W."/>
            <person name="Jiang J."/>
            <person name="Wang Q."/>
            <person name="Zhang B."/>
            <person name="Ji P."/>
            <person name="Sakyi L.B."/>
            <person name="Cui X."/>
            <person name="Yuan T."/>
            <person name="Jiang B."/>
            <person name="Yang W."/>
            <person name="Lam T.T.-Y."/>
            <person name="Chang Q."/>
            <person name="Ding S."/>
            <person name="Wang X."/>
            <person name="Zhu J."/>
            <person name="Ruan X."/>
            <person name="Zhao L."/>
            <person name="Wei J."/>
            <person name="Que T."/>
            <person name="Du C."/>
            <person name="Cheng J."/>
            <person name="Dai P."/>
            <person name="Han X."/>
            <person name="Huang E."/>
            <person name="Gao Y."/>
            <person name="Liu J."/>
            <person name="Shao H."/>
            <person name="Ye R."/>
            <person name="Li L."/>
            <person name="Wei W."/>
            <person name="Wang X."/>
            <person name="Wang C."/>
            <person name="Huo Q."/>
            <person name="Li W."/>
            <person name="Guo W."/>
            <person name="Chen H."/>
            <person name="Chen S."/>
            <person name="Zhou L."/>
            <person name="Zhou L."/>
            <person name="Ni X."/>
            <person name="Tian J."/>
            <person name="Zhou Y."/>
            <person name="Sheng Y."/>
            <person name="Liu T."/>
            <person name="Pan Y."/>
            <person name="Xia L."/>
            <person name="Li J."/>
            <person name="Zhao F."/>
            <person name="Cao W."/>
        </authorList>
    </citation>
    <scope>NUCLEOTIDE SEQUENCE</scope>
    <source>
        <strain evidence="9">Rsan-2018</strain>
        <tissue evidence="9">Larvae</tissue>
    </source>
</reference>
<dbReference type="InterPro" id="IPR027417">
    <property type="entry name" value="P-loop_NTPase"/>
</dbReference>
<feature type="transmembrane region" description="Helical" evidence="6">
    <location>
        <begin position="446"/>
        <end position="464"/>
    </location>
</feature>
<evidence type="ECO:0000256" key="4">
    <source>
        <dbReference type="ARBA" id="ARBA00023136"/>
    </source>
</evidence>
<dbReference type="PANTHER" id="PTHR19229:SF250">
    <property type="entry name" value="ABC TRANSPORTER DOMAIN-CONTAINING PROTEIN-RELATED"/>
    <property type="match status" value="1"/>
</dbReference>
<evidence type="ECO:0000256" key="2">
    <source>
        <dbReference type="ARBA" id="ARBA00022692"/>
    </source>
</evidence>
<accession>A0A9D4Q7B6</accession>
<dbReference type="InterPro" id="IPR003439">
    <property type="entry name" value="ABC_transporter-like_ATP-bd"/>
</dbReference>
<evidence type="ECO:0000313" key="10">
    <source>
        <dbReference type="Proteomes" id="UP000821837"/>
    </source>
</evidence>
<dbReference type="GO" id="GO:0016020">
    <property type="term" value="C:membrane"/>
    <property type="evidence" value="ECO:0007669"/>
    <property type="project" value="UniProtKB-SubCell"/>
</dbReference>
<evidence type="ECO:0000259" key="8">
    <source>
        <dbReference type="Pfam" id="PF12698"/>
    </source>
</evidence>
<dbReference type="PANTHER" id="PTHR19229">
    <property type="entry name" value="ATP-BINDING CASSETTE TRANSPORTER SUBFAMILY A ABCA"/>
    <property type="match status" value="1"/>
</dbReference>
<evidence type="ECO:0000256" key="3">
    <source>
        <dbReference type="ARBA" id="ARBA00022989"/>
    </source>
</evidence>
<dbReference type="Proteomes" id="UP000821837">
    <property type="component" value="Unassembled WGS sequence"/>
</dbReference>
<evidence type="ECO:0000313" key="9">
    <source>
        <dbReference type="EMBL" id="KAH7969470.1"/>
    </source>
</evidence>
<feature type="transmembrane region" description="Helical" evidence="6">
    <location>
        <begin position="775"/>
        <end position="794"/>
    </location>
</feature>
<feature type="transmembrane region" description="Helical" evidence="6">
    <location>
        <begin position="856"/>
        <end position="877"/>
    </location>
</feature>
<dbReference type="InterPro" id="IPR013525">
    <property type="entry name" value="ABC2_TM"/>
</dbReference>
<dbReference type="VEuPathDB" id="VectorBase:RSAN_049111"/>
<organism evidence="9 10">
    <name type="scientific">Rhipicephalus sanguineus</name>
    <name type="common">Brown dog tick</name>
    <name type="synonym">Ixodes sanguineus</name>
    <dbReference type="NCBI Taxonomy" id="34632"/>
    <lineage>
        <taxon>Eukaryota</taxon>
        <taxon>Metazoa</taxon>
        <taxon>Ecdysozoa</taxon>
        <taxon>Arthropoda</taxon>
        <taxon>Chelicerata</taxon>
        <taxon>Arachnida</taxon>
        <taxon>Acari</taxon>
        <taxon>Parasitiformes</taxon>
        <taxon>Ixodida</taxon>
        <taxon>Ixodoidea</taxon>
        <taxon>Ixodidae</taxon>
        <taxon>Rhipicephalinae</taxon>
        <taxon>Rhipicephalus</taxon>
        <taxon>Rhipicephalus</taxon>
    </lineage>
</organism>
<keyword evidence="10" id="KW-1185">Reference proteome</keyword>
<dbReference type="GO" id="GO:0140359">
    <property type="term" value="F:ABC-type transporter activity"/>
    <property type="evidence" value="ECO:0007669"/>
    <property type="project" value="InterPro"/>
</dbReference>
<dbReference type="AlphaFoldDB" id="A0A9D4Q7B6"/>
<evidence type="ECO:0000256" key="6">
    <source>
        <dbReference type="SAM" id="Phobius"/>
    </source>
</evidence>
<feature type="region of interest" description="Disordered" evidence="5">
    <location>
        <begin position="83"/>
        <end position="140"/>
    </location>
</feature>
<comment type="caution">
    <text evidence="9">The sequence shown here is derived from an EMBL/GenBank/DDBJ whole genome shotgun (WGS) entry which is preliminary data.</text>
</comment>
<feature type="region of interest" description="Disordered" evidence="5">
    <location>
        <begin position="292"/>
        <end position="322"/>
    </location>
</feature>
<dbReference type="GO" id="GO:0016887">
    <property type="term" value="F:ATP hydrolysis activity"/>
    <property type="evidence" value="ECO:0007669"/>
    <property type="project" value="InterPro"/>
</dbReference>
<protein>
    <recommendedName>
        <fullName evidence="11">ABC transporter domain-containing protein</fullName>
    </recommendedName>
</protein>
<keyword evidence="3 6" id="KW-1133">Transmembrane helix</keyword>
<evidence type="ECO:0000256" key="1">
    <source>
        <dbReference type="ARBA" id="ARBA00004141"/>
    </source>
</evidence>
<feature type="region of interest" description="Disordered" evidence="5">
    <location>
        <begin position="156"/>
        <end position="204"/>
    </location>
</feature>